<name>F2T6Q1_AJEDA</name>
<dbReference type="Proteomes" id="UP000007802">
    <property type="component" value="Unassembled WGS sequence"/>
</dbReference>
<evidence type="ECO:0000313" key="2">
    <source>
        <dbReference type="EMBL" id="EGE78865.2"/>
    </source>
</evidence>
<dbReference type="AlphaFoldDB" id="F2T6Q1"/>
<gene>
    <name evidence="2" type="ORF">BDDG_01802</name>
</gene>
<organism evidence="2">
    <name type="scientific">Ajellomyces dermatitidis (strain ATCC 18188 / CBS 674.68)</name>
    <name type="common">Blastomyces dermatitidis</name>
    <dbReference type="NCBI Taxonomy" id="653446"/>
    <lineage>
        <taxon>Eukaryota</taxon>
        <taxon>Fungi</taxon>
        <taxon>Dikarya</taxon>
        <taxon>Ascomycota</taxon>
        <taxon>Pezizomycotina</taxon>
        <taxon>Eurotiomycetes</taxon>
        <taxon>Eurotiomycetidae</taxon>
        <taxon>Onygenales</taxon>
        <taxon>Ajellomycetaceae</taxon>
        <taxon>Blastomyces</taxon>
    </lineage>
</organism>
<sequence length="121" mass="13459">MPGWSEPPSRYAFSQSKQPILASTSESYIKSNEATEASQPAHHVNCTPSIQRPSLKVRHSDAVRENVVVHIEYVIGERTAGSIEVGLFSGTTIIRGWLNDIWHGKSTDGQQQLSDEDIKFH</sequence>
<accession>F2T6Q1</accession>
<dbReference type="EMBL" id="GG749411">
    <property type="protein sequence ID" value="EGE78865.2"/>
    <property type="molecule type" value="Genomic_DNA"/>
</dbReference>
<proteinExistence type="predicted"/>
<feature type="compositionally biased region" description="Polar residues" evidence="1">
    <location>
        <begin position="24"/>
        <end position="38"/>
    </location>
</feature>
<feature type="region of interest" description="Disordered" evidence="1">
    <location>
        <begin position="24"/>
        <end position="47"/>
    </location>
</feature>
<dbReference type="HOGENOM" id="CLU_1668911_0_0_1"/>
<reference evidence="2" key="1">
    <citation type="submission" date="2010-03" db="EMBL/GenBank/DDBJ databases">
        <title>Annotation of Blastomyces dermatitidis strain ATCC 18188.</title>
        <authorList>
            <consortium name="The Broad Institute Genome Sequencing Platform"/>
            <consortium name="Broad Institute Genome Sequencing Center for Infectious Disease."/>
            <person name="Cuomo C."/>
            <person name="Klein B."/>
            <person name="Sullivan T."/>
            <person name="Heitman J."/>
            <person name="Young S."/>
            <person name="Zeng Q."/>
            <person name="Gargeya S."/>
            <person name="Alvarado L."/>
            <person name="Berlin A.M."/>
            <person name="Chapman S.B."/>
            <person name="Chen Z."/>
            <person name="Freedman E."/>
            <person name="Gellesch M."/>
            <person name="Goldberg J."/>
            <person name="Griggs A."/>
            <person name="Gujja S."/>
            <person name="Heilman E."/>
            <person name="Heiman D."/>
            <person name="Howarth C."/>
            <person name="Mehta T."/>
            <person name="Neiman D."/>
            <person name="Pearson M."/>
            <person name="Roberts A."/>
            <person name="Saif S."/>
            <person name="Shea T."/>
            <person name="Shenoy N."/>
            <person name="Sisk P."/>
            <person name="Stolte C."/>
            <person name="Sykes S."/>
            <person name="White J."/>
            <person name="Yandava C."/>
            <person name="Haas B."/>
            <person name="Nusbaum C."/>
            <person name="Birren B."/>
        </authorList>
    </citation>
    <scope>NUCLEOTIDE SEQUENCE [LARGE SCALE GENOMIC DNA]</scope>
    <source>
        <strain evidence="2">ATCC 18188</strain>
    </source>
</reference>
<protein>
    <submittedName>
        <fullName evidence="2">Uncharacterized protein</fullName>
    </submittedName>
</protein>
<evidence type="ECO:0000256" key="1">
    <source>
        <dbReference type="SAM" id="MobiDB-lite"/>
    </source>
</evidence>